<keyword evidence="10" id="KW-1185">Reference proteome</keyword>
<dbReference type="RefSeq" id="WP_380617658.1">
    <property type="nucleotide sequence ID" value="NZ_JBHSDK010000002.1"/>
</dbReference>
<dbReference type="InterPro" id="IPR000244">
    <property type="entry name" value="Ribosomal_bL9"/>
</dbReference>
<proteinExistence type="inferred from homology"/>
<sequence>MKIILNNEVSKLGSAGDVVEVKPGYARNYLIPEGLAVAWTKGGQKQVDQLVRGRHTRAIHDFEQAQTVADKLKKTDAHIIARVGDNDRLFGSVTAADVAEAVTEAGGPEIDRRRLELPGAIKSIGTYDIKVKLHPEVTARFKLQVTPAKRAKKK</sequence>
<dbReference type="InterPro" id="IPR020594">
    <property type="entry name" value="Ribosomal_bL9_bac/chp"/>
</dbReference>
<evidence type="ECO:0000256" key="3">
    <source>
        <dbReference type="ARBA" id="ARBA00022884"/>
    </source>
</evidence>
<accession>A0ABV8TTQ6</accession>
<reference evidence="10" key="1">
    <citation type="journal article" date="2019" name="Int. J. Syst. Evol. Microbiol.">
        <title>The Global Catalogue of Microorganisms (GCM) 10K type strain sequencing project: providing services to taxonomists for standard genome sequencing and annotation.</title>
        <authorList>
            <consortium name="The Broad Institute Genomics Platform"/>
            <consortium name="The Broad Institute Genome Sequencing Center for Infectious Disease"/>
            <person name="Wu L."/>
            <person name="Ma J."/>
        </authorList>
    </citation>
    <scope>NUCLEOTIDE SEQUENCE [LARGE SCALE GENOMIC DNA]</scope>
    <source>
        <strain evidence="10">IBRC-M 10908</strain>
    </source>
</reference>
<keyword evidence="5 7" id="KW-0687">Ribonucleoprotein</keyword>
<dbReference type="HAMAP" id="MF_00503">
    <property type="entry name" value="Ribosomal_bL9"/>
    <property type="match status" value="1"/>
</dbReference>
<dbReference type="InterPro" id="IPR020070">
    <property type="entry name" value="Ribosomal_bL9_N"/>
</dbReference>
<keyword evidence="4 7" id="KW-0689">Ribosomal protein</keyword>
<dbReference type="PANTHER" id="PTHR21368">
    <property type="entry name" value="50S RIBOSOMAL PROTEIN L9"/>
    <property type="match status" value="1"/>
</dbReference>
<protein>
    <recommendedName>
        <fullName evidence="6 7">Large ribosomal subunit protein bL9</fullName>
    </recommendedName>
</protein>
<evidence type="ECO:0000256" key="7">
    <source>
        <dbReference type="HAMAP-Rule" id="MF_00503"/>
    </source>
</evidence>
<dbReference type="GO" id="GO:0005840">
    <property type="term" value="C:ribosome"/>
    <property type="evidence" value="ECO:0007669"/>
    <property type="project" value="UniProtKB-KW"/>
</dbReference>
<comment type="function">
    <text evidence="7">Binds to the 23S rRNA.</text>
</comment>
<dbReference type="InterPro" id="IPR036935">
    <property type="entry name" value="Ribosomal_bL9_N_sf"/>
</dbReference>
<evidence type="ECO:0000256" key="5">
    <source>
        <dbReference type="ARBA" id="ARBA00023274"/>
    </source>
</evidence>
<evidence type="ECO:0000259" key="8">
    <source>
        <dbReference type="PROSITE" id="PS00651"/>
    </source>
</evidence>
<dbReference type="Gene3D" id="3.40.5.10">
    <property type="entry name" value="Ribosomal protein L9, N-terminal domain"/>
    <property type="match status" value="1"/>
</dbReference>
<dbReference type="Proteomes" id="UP001595823">
    <property type="component" value="Unassembled WGS sequence"/>
</dbReference>
<evidence type="ECO:0000313" key="10">
    <source>
        <dbReference type="Proteomes" id="UP001595823"/>
    </source>
</evidence>
<evidence type="ECO:0000256" key="1">
    <source>
        <dbReference type="ARBA" id="ARBA00010605"/>
    </source>
</evidence>
<dbReference type="Pfam" id="PF01281">
    <property type="entry name" value="Ribosomal_L9_N"/>
    <property type="match status" value="1"/>
</dbReference>
<evidence type="ECO:0000256" key="2">
    <source>
        <dbReference type="ARBA" id="ARBA00022730"/>
    </source>
</evidence>
<dbReference type="PROSITE" id="PS00651">
    <property type="entry name" value="RIBOSOMAL_L9"/>
    <property type="match status" value="1"/>
</dbReference>
<dbReference type="Pfam" id="PF03948">
    <property type="entry name" value="Ribosomal_L9_C"/>
    <property type="match status" value="1"/>
</dbReference>
<feature type="domain" description="Ribosomal protein L9" evidence="8">
    <location>
        <begin position="13"/>
        <end position="40"/>
    </location>
</feature>
<dbReference type="EMBL" id="JBHSDK010000002">
    <property type="protein sequence ID" value="MFC4333919.1"/>
    <property type="molecule type" value="Genomic_DNA"/>
</dbReference>
<dbReference type="InterPro" id="IPR036791">
    <property type="entry name" value="Ribosomal_bL9_C_sf"/>
</dbReference>
<evidence type="ECO:0000313" key="9">
    <source>
        <dbReference type="EMBL" id="MFC4333919.1"/>
    </source>
</evidence>
<keyword evidence="2 7" id="KW-0699">rRNA-binding</keyword>
<name>A0ABV8TTQ6_9ACTN</name>
<dbReference type="SUPFAM" id="SSF55653">
    <property type="entry name" value="Ribosomal protein L9 C-domain"/>
    <property type="match status" value="1"/>
</dbReference>
<evidence type="ECO:0000256" key="4">
    <source>
        <dbReference type="ARBA" id="ARBA00022980"/>
    </source>
</evidence>
<dbReference type="NCBIfam" id="TIGR00158">
    <property type="entry name" value="L9"/>
    <property type="match status" value="1"/>
</dbReference>
<keyword evidence="3 7" id="KW-0694">RNA-binding</keyword>
<comment type="caution">
    <text evidence="9">The sequence shown here is derived from an EMBL/GenBank/DDBJ whole genome shotgun (WGS) entry which is preliminary data.</text>
</comment>
<dbReference type="InterPro" id="IPR020069">
    <property type="entry name" value="Ribosomal_bL9_C"/>
</dbReference>
<dbReference type="Gene3D" id="3.10.430.100">
    <property type="entry name" value="Ribosomal protein L9, C-terminal domain"/>
    <property type="match status" value="1"/>
</dbReference>
<organism evidence="9 10">
    <name type="scientific">Salininema proteolyticum</name>
    <dbReference type="NCBI Taxonomy" id="1607685"/>
    <lineage>
        <taxon>Bacteria</taxon>
        <taxon>Bacillati</taxon>
        <taxon>Actinomycetota</taxon>
        <taxon>Actinomycetes</taxon>
        <taxon>Glycomycetales</taxon>
        <taxon>Glycomycetaceae</taxon>
        <taxon>Salininema</taxon>
    </lineage>
</organism>
<evidence type="ECO:0000256" key="6">
    <source>
        <dbReference type="ARBA" id="ARBA00035292"/>
    </source>
</evidence>
<dbReference type="SUPFAM" id="SSF55658">
    <property type="entry name" value="L9 N-domain-like"/>
    <property type="match status" value="1"/>
</dbReference>
<comment type="similarity">
    <text evidence="1 7">Belongs to the bacterial ribosomal protein bL9 family.</text>
</comment>
<gene>
    <name evidence="7 9" type="primary">rplI</name>
    <name evidence="9" type="ORF">ACFPET_01755</name>
</gene>
<dbReference type="InterPro" id="IPR009027">
    <property type="entry name" value="Ribosomal_bL9/RNase_H1_N"/>
</dbReference>